<evidence type="ECO:0000256" key="2">
    <source>
        <dbReference type="SAM" id="MobiDB-lite"/>
    </source>
</evidence>
<reference evidence="5" key="1">
    <citation type="journal article" date="2019" name="Int. J. Syst. Evol. Microbiol.">
        <title>The Global Catalogue of Microorganisms (GCM) 10K type strain sequencing project: providing services to taxonomists for standard genome sequencing and annotation.</title>
        <authorList>
            <consortium name="The Broad Institute Genomics Platform"/>
            <consortium name="The Broad Institute Genome Sequencing Center for Infectious Disease"/>
            <person name="Wu L."/>
            <person name="Ma J."/>
        </authorList>
    </citation>
    <scope>NUCLEOTIDE SEQUENCE [LARGE SCALE GENOMIC DNA]</scope>
    <source>
        <strain evidence="5">JCM 30071</strain>
    </source>
</reference>
<dbReference type="EMBL" id="BMPN01000001">
    <property type="protein sequence ID" value="GGJ49241.1"/>
    <property type="molecule type" value="Genomic_DNA"/>
</dbReference>
<feature type="coiled-coil region" evidence="1">
    <location>
        <begin position="88"/>
        <end position="115"/>
    </location>
</feature>
<feature type="compositionally biased region" description="Basic and acidic residues" evidence="2">
    <location>
        <begin position="42"/>
        <end position="59"/>
    </location>
</feature>
<dbReference type="RefSeq" id="WP_021290992.1">
    <property type="nucleotide sequence ID" value="NZ_BMPN01000001.1"/>
</dbReference>
<accession>A0ABQ2D8T6</accession>
<keyword evidence="1" id="KW-0175">Coiled coil</keyword>
<organism evidence="4 5">
    <name type="scientific">Virgibacillus kapii</name>
    <dbReference type="NCBI Taxonomy" id="1638645"/>
    <lineage>
        <taxon>Bacteria</taxon>
        <taxon>Bacillati</taxon>
        <taxon>Bacillota</taxon>
        <taxon>Bacilli</taxon>
        <taxon>Bacillales</taxon>
        <taxon>Bacillaceae</taxon>
        <taxon>Virgibacillus</taxon>
    </lineage>
</organism>
<feature type="region of interest" description="Disordered" evidence="2">
    <location>
        <begin position="29"/>
        <end position="81"/>
    </location>
</feature>
<comment type="caution">
    <text evidence="4">The sequence shown here is derived from an EMBL/GenBank/DDBJ whole genome shotgun (WGS) entry which is preliminary data.</text>
</comment>
<feature type="signal peptide" evidence="3">
    <location>
        <begin position="1"/>
        <end position="20"/>
    </location>
</feature>
<evidence type="ECO:0000313" key="4">
    <source>
        <dbReference type="EMBL" id="GGJ49241.1"/>
    </source>
</evidence>
<keyword evidence="5" id="KW-1185">Reference proteome</keyword>
<evidence type="ECO:0008006" key="6">
    <source>
        <dbReference type="Google" id="ProtNLM"/>
    </source>
</evidence>
<feature type="compositionally biased region" description="Polar residues" evidence="2">
    <location>
        <begin position="29"/>
        <end position="39"/>
    </location>
</feature>
<dbReference type="Pfam" id="PF09580">
    <property type="entry name" value="Spore_YhcN_YlaJ"/>
    <property type="match status" value="1"/>
</dbReference>
<sequence>MRIKHGLILLSLLLVLTACATNLNEDVQEEQQQSGNTQPIHYETDQEKTERKNQREQTIGDKGGYPQTHQKKANNANYKNGYSDAFTNDEAIKLSNKLQNKREIVQAQVASTEKRIIVGVILAEDERQGTANTIKQEVKKIVPDTDKEIVVYTDDVHWDSMKNLDSRIKAKSNGEKIENIINNFIENNQ</sequence>
<gene>
    <name evidence="4" type="ORF">GCM10007111_09200</name>
</gene>
<proteinExistence type="predicted"/>
<evidence type="ECO:0000256" key="1">
    <source>
        <dbReference type="SAM" id="Coils"/>
    </source>
</evidence>
<dbReference type="PROSITE" id="PS51257">
    <property type="entry name" value="PROKAR_LIPOPROTEIN"/>
    <property type="match status" value="1"/>
</dbReference>
<feature type="chain" id="PRO_5046378381" description="Sporulation protein" evidence="3">
    <location>
        <begin position="21"/>
        <end position="189"/>
    </location>
</feature>
<name>A0ABQ2D8T6_9BACI</name>
<keyword evidence="3" id="KW-0732">Signal</keyword>
<evidence type="ECO:0000256" key="3">
    <source>
        <dbReference type="SAM" id="SignalP"/>
    </source>
</evidence>
<protein>
    <recommendedName>
        <fullName evidence="6">Sporulation protein</fullName>
    </recommendedName>
</protein>
<evidence type="ECO:0000313" key="5">
    <source>
        <dbReference type="Proteomes" id="UP000634435"/>
    </source>
</evidence>
<dbReference type="InterPro" id="IPR019076">
    <property type="entry name" value="Spore_lipoprot_YhcN/YlaJ-like"/>
</dbReference>
<dbReference type="Proteomes" id="UP000634435">
    <property type="component" value="Unassembled WGS sequence"/>
</dbReference>